<dbReference type="PROSITE" id="PS51257">
    <property type="entry name" value="PROKAR_LIPOPROTEIN"/>
    <property type="match status" value="1"/>
</dbReference>
<dbReference type="EMBL" id="JBHSKN010000014">
    <property type="protein sequence ID" value="MFC5241222.1"/>
    <property type="molecule type" value="Genomic_DNA"/>
</dbReference>
<evidence type="ECO:0000256" key="2">
    <source>
        <dbReference type="ARBA" id="ARBA00022448"/>
    </source>
</evidence>
<dbReference type="Pfam" id="PF01547">
    <property type="entry name" value="SBP_bac_1"/>
    <property type="match status" value="1"/>
</dbReference>
<dbReference type="PANTHER" id="PTHR30061:SF50">
    <property type="entry name" value="MALTOSE_MALTODEXTRIN-BINDING PERIPLASMIC PROTEIN"/>
    <property type="match status" value="1"/>
</dbReference>
<evidence type="ECO:0000256" key="4">
    <source>
        <dbReference type="SAM" id="SignalP"/>
    </source>
</evidence>
<comment type="similarity">
    <text evidence="1">Belongs to the bacterial solute-binding protein 1 family.</text>
</comment>
<feature type="chain" id="PRO_5047146506" evidence="4">
    <location>
        <begin position="21"/>
        <end position="424"/>
    </location>
</feature>
<dbReference type="RefSeq" id="WP_344556180.1">
    <property type="nucleotide sequence ID" value="NZ_BAAATG010000006.1"/>
</dbReference>
<organism evidence="5 6">
    <name type="scientific">Streptomyces atrovirens</name>
    <dbReference type="NCBI Taxonomy" id="285556"/>
    <lineage>
        <taxon>Bacteria</taxon>
        <taxon>Bacillati</taxon>
        <taxon>Actinomycetota</taxon>
        <taxon>Actinomycetes</taxon>
        <taxon>Kitasatosporales</taxon>
        <taxon>Streptomycetaceae</taxon>
        <taxon>Streptomyces</taxon>
    </lineage>
</organism>
<evidence type="ECO:0000313" key="5">
    <source>
        <dbReference type="EMBL" id="MFC5241222.1"/>
    </source>
</evidence>
<dbReference type="CDD" id="cd14751">
    <property type="entry name" value="PBP2_GacH"/>
    <property type="match status" value="1"/>
</dbReference>
<dbReference type="Proteomes" id="UP001596035">
    <property type="component" value="Unassembled WGS sequence"/>
</dbReference>
<sequence>MRRGIAAIALAAAVAMTASACGGGDGGGTDADGGSGELSGTVTFWDTSNEAEKATYQALAEGFEKEHPKVDVKYVNVPFGEANAKFKNAAGGNSGAPDVMRTEVAWVADFASIGYLAPLDGTAALDDESDHLPQAAASTRYEGKTYAVPQVIDTLALFYNKELLKKAGVPVPASVDELKTAAARITEKTGATGLYLRGDDPYWFLPYLYGEGGDLVDEKNKTVTIDDEPGVKAYRTLKDLVDSKAAITDASDGWNNMQNAFKSGKVAMMLNGPWAIEDVKAGAEFKDAANLGVAPVPAGSTAQGSPQGGWNLSVYAGSKNLDASYAFVKYMSSAEVQRKTTEELSLLPTRASVYEVPAVARNEMVRFFKPAVDKAVERPWIAQGNALFEPIRLQMANVLSGKTSPEEAAESTGDAYRKLLKDYK</sequence>
<evidence type="ECO:0000256" key="1">
    <source>
        <dbReference type="ARBA" id="ARBA00008520"/>
    </source>
</evidence>
<dbReference type="SUPFAM" id="SSF53850">
    <property type="entry name" value="Periplasmic binding protein-like II"/>
    <property type="match status" value="1"/>
</dbReference>
<gene>
    <name evidence="5" type="ORF">ACFPWV_15070</name>
</gene>
<keyword evidence="2" id="KW-0813">Transport</keyword>
<accession>A0ABW0DQU5</accession>
<protein>
    <submittedName>
        <fullName evidence="5">Extracellular solute-binding protein</fullName>
    </submittedName>
</protein>
<keyword evidence="3 4" id="KW-0732">Signal</keyword>
<dbReference type="PANTHER" id="PTHR30061">
    <property type="entry name" value="MALTOSE-BINDING PERIPLASMIC PROTEIN"/>
    <property type="match status" value="1"/>
</dbReference>
<evidence type="ECO:0000313" key="6">
    <source>
        <dbReference type="Proteomes" id="UP001596035"/>
    </source>
</evidence>
<evidence type="ECO:0000256" key="3">
    <source>
        <dbReference type="ARBA" id="ARBA00022729"/>
    </source>
</evidence>
<name>A0ABW0DQU5_9ACTN</name>
<reference evidence="6" key="1">
    <citation type="journal article" date="2019" name="Int. J. Syst. Evol. Microbiol.">
        <title>The Global Catalogue of Microorganisms (GCM) 10K type strain sequencing project: providing services to taxonomists for standard genome sequencing and annotation.</title>
        <authorList>
            <consortium name="The Broad Institute Genomics Platform"/>
            <consortium name="The Broad Institute Genome Sequencing Center for Infectious Disease"/>
            <person name="Wu L."/>
            <person name="Ma J."/>
        </authorList>
    </citation>
    <scope>NUCLEOTIDE SEQUENCE [LARGE SCALE GENOMIC DNA]</scope>
    <source>
        <strain evidence="6">CGMCC 4.7131</strain>
    </source>
</reference>
<proteinExistence type="inferred from homology"/>
<dbReference type="InterPro" id="IPR006059">
    <property type="entry name" value="SBP"/>
</dbReference>
<dbReference type="Gene3D" id="3.40.190.10">
    <property type="entry name" value="Periplasmic binding protein-like II"/>
    <property type="match status" value="2"/>
</dbReference>
<keyword evidence="6" id="KW-1185">Reference proteome</keyword>
<comment type="caution">
    <text evidence="5">The sequence shown here is derived from an EMBL/GenBank/DDBJ whole genome shotgun (WGS) entry which is preliminary data.</text>
</comment>
<feature type="signal peptide" evidence="4">
    <location>
        <begin position="1"/>
        <end position="20"/>
    </location>
</feature>